<dbReference type="GeneID" id="6008701"/>
<dbReference type="Gene3D" id="1.10.443.10">
    <property type="entry name" value="Intergrase catalytic core"/>
    <property type="match status" value="1"/>
</dbReference>
<dbReference type="HOGENOM" id="CLU_013901_0_1_1"/>
<dbReference type="eggNOG" id="ENOG502S6NK">
    <property type="taxonomic scope" value="Eukaryota"/>
</dbReference>
<evidence type="ECO:0000313" key="4">
    <source>
        <dbReference type="Proteomes" id="UP000001861"/>
    </source>
</evidence>
<dbReference type="RefSeq" id="XP_001832217.2">
    <property type="nucleotide sequence ID" value="XM_001832165.2"/>
</dbReference>
<dbReference type="InParanoid" id="A8NBL9"/>
<dbReference type="GO" id="GO:0006310">
    <property type="term" value="P:DNA recombination"/>
    <property type="evidence" value="ECO:0007669"/>
    <property type="project" value="UniProtKB-KW"/>
</dbReference>
<dbReference type="InterPro" id="IPR013762">
    <property type="entry name" value="Integrase-like_cat_sf"/>
</dbReference>
<dbReference type="InterPro" id="IPR011010">
    <property type="entry name" value="DNA_brk_join_enz"/>
</dbReference>
<organism evidence="3 4">
    <name type="scientific">Coprinopsis cinerea (strain Okayama-7 / 130 / ATCC MYA-4618 / FGSC 9003)</name>
    <name type="common">Inky cap fungus</name>
    <name type="synonym">Hormographiella aspergillata</name>
    <dbReference type="NCBI Taxonomy" id="240176"/>
    <lineage>
        <taxon>Eukaryota</taxon>
        <taxon>Fungi</taxon>
        <taxon>Dikarya</taxon>
        <taxon>Basidiomycota</taxon>
        <taxon>Agaricomycotina</taxon>
        <taxon>Agaricomycetes</taxon>
        <taxon>Agaricomycetidae</taxon>
        <taxon>Agaricales</taxon>
        <taxon>Agaricineae</taxon>
        <taxon>Psathyrellaceae</taxon>
        <taxon>Coprinopsis</taxon>
    </lineage>
</organism>
<sequence length="727" mass="82134">MVIAKYTGSAKKPAATRHSTSRKRAGPANGELPSFTEMAAASKKTSRKVLATATAERYSSRVEEARRFLKSYDTKEKDEEAYRAALSQISDFPDDEAGNEEPGDSTTTMDPQFPYALDGPPKECTPNAIAMFLWYKSAVEGRGSSVTDQVYSAIKKHYDQLDGDKYRMGVWRFDDRTGQWLGNPASTGTVQDMLKAIKNQGGEKERKHSRAMKMEDMHRLYSHINSAMPSPEWKNSKALETRAENLQFLAFAALGFTLWTRNCEAVQLQAKNFDFSPPPKQASNGVSYPYFVVNLFNRKGWQRKMAKGENQLNGHTYNIYPKPYTPAVDMYQRLLDWKNFYESELLGRPLEPDDYIFPTIGANLAVHPDDPLTSDAVQKKLNKFTQGAGLGTGYTTHCFRRGGAQYRFMFAPIGQRWTLARWGGWAIGEHRDTLIRYLLDELYMYEDDHRDALCPFDEDTSNAHMGEDRMLRPLTQLEGQQLFERLGSIESLCSMSQKALSATSYNAQPAAPVYHVYNVYHVANTTSYTGFDTTPMPMQAYQPSLQPTPWAIASTPLPPSTGMFPAHSSSAERLALSQGFHPIQLLSGPPAPFNAALQPQVEAPAAAIPSRRYYTVPRIHPGKRELAWRQVIEDWTCPNPARASKPLSKWDVSLLADSNQKQQYHYRKVIAEEYLDRFQSNDADFMNAYPEHKIGISALYQAILREHQRLGLAKRRSRKSRSPTPLS</sequence>
<dbReference type="STRING" id="240176.A8NBL9"/>
<dbReference type="KEGG" id="cci:CC1G_02479"/>
<feature type="region of interest" description="Disordered" evidence="2">
    <location>
        <begin position="87"/>
        <end position="111"/>
    </location>
</feature>
<proteinExistence type="predicted"/>
<protein>
    <submittedName>
        <fullName evidence="3">Uncharacterized protein</fullName>
    </submittedName>
</protein>
<evidence type="ECO:0000256" key="1">
    <source>
        <dbReference type="ARBA" id="ARBA00023172"/>
    </source>
</evidence>
<dbReference type="AlphaFoldDB" id="A8NBL9"/>
<feature type="compositionally biased region" description="Acidic residues" evidence="2">
    <location>
        <begin position="92"/>
        <end position="103"/>
    </location>
</feature>
<dbReference type="OMA" id="KREWHAS"/>
<dbReference type="Proteomes" id="UP000001861">
    <property type="component" value="Unassembled WGS sequence"/>
</dbReference>
<feature type="region of interest" description="Disordered" evidence="2">
    <location>
        <begin position="1"/>
        <end position="34"/>
    </location>
</feature>
<dbReference type="EMBL" id="AACS02000009">
    <property type="protein sequence ID" value="EAU89590.2"/>
    <property type="molecule type" value="Genomic_DNA"/>
</dbReference>
<dbReference type="SUPFAM" id="SSF56349">
    <property type="entry name" value="DNA breaking-rejoining enzymes"/>
    <property type="match status" value="1"/>
</dbReference>
<evidence type="ECO:0000256" key="2">
    <source>
        <dbReference type="SAM" id="MobiDB-lite"/>
    </source>
</evidence>
<evidence type="ECO:0000313" key="3">
    <source>
        <dbReference type="EMBL" id="EAU89590.2"/>
    </source>
</evidence>
<dbReference type="GO" id="GO:0003677">
    <property type="term" value="F:DNA binding"/>
    <property type="evidence" value="ECO:0007669"/>
    <property type="project" value="InterPro"/>
</dbReference>
<accession>A8NBL9</accession>
<dbReference type="OrthoDB" id="164951at2759"/>
<gene>
    <name evidence="3" type="ORF">CC1G_02479</name>
</gene>
<reference evidence="3 4" key="1">
    <citation type="journal article" date="2010" name="Proc. Natl. Acad. Sci. U.S.A.">
        <title>Insights into evolution of multicellular fungi from the assembled chromosomes of the mushroom Coprinopsis cinerea (Coprinus cinereus).</title>
        <authorList>
            <person name="Stajich J.E."/>
            <person name="Wilke S.K."/>
            <person name="Ahren D."/>
            <person name="Au C.H."/>
            <person name="Birren B.W."/>
            <person name="Borodovsky M."/>
            <person name="Burns C."/>
            <person name="Canback B."/>
            <person name="Casselton L.A."/>
            <person name="Cheng C.K."/>
            <person name="Deng J."/>
            <person name="Dietrich F.S."/>
            <person name="Fargo D.C."/>
            <person name="Farman M.L."/>
            <person name="Gathman A.C."/>
            <person name="Goldberg J."/>
            <person name="Guigo R."/>
            <person name="Hoegger P.J."/>
            <person name="Hooker J.B."/>
            <person name="Huggins A."/>
            <person name="James T.Y."/>
            <person name="Kamada T."/>
            <person name="Kilaru S."/>
            <person name="Kodira C."/>
            <person name="Kues U."/>
            <person name="Kupfer D."/>
            <person name="Kwan H.S."/>
            <person name="Lomsadze A."/>
            <person name="Li W."/>
            <person name="Lilly W.W."/>
            <person name="Ma L.J."/>
            <person name="Mackey A.J."/>
            <person name="Manning G."/>
            <person name="Martin F."/>
            <person name="Muraguchi H."/>
            <person name="Natvig D.O."/>
            <person name="Palmerini H."/>
            <person name="Ramesh M.A."/>
            <person name="Rehmeyer C.J."/>
            <person name="Roe B.A."/>
            <person name="Shenoy N."/>
            <person name="Stanke M."/>
            <person name="Ter-Hovhannisyan V."/>
            <person name="Tunlid A."/>
            <person name="Velagapudi R."/>
            <person name="Vision T.J."/>
            <person name="Zeng Q."/>
            <person name="Zolan M.E."/>
            <person name="Pukkila P.J."/>
        </authorList>
    </citation>
    <scope>NUCLEOTIDE SEQUENCE [LARGE SCALE GENOMIC DNA]</scope>
    <source>
        <strain evidence="4">Okayama-7 / 130 / ATCC MYA-4618 / FGSC 9003</strain>
    </source>
</reference>
<keyword evidence="4" id="KW-1185">Reference proteome</keyword>
<name>A8NBL9_COPC7</name>
<dbReference type="VEuPathDB" id="FungiDB:CC1G_02479"/>
<keyword evidence="1" id="KW-0233">DNA recombination</keyword>
<dbReference type="GO" id="GO:0015074">
    <property type="term" value="P:DNA integration"/>
    <property type="evidence" value="ECO:0007669"/>
    <property type="project" value="InterPro"/>
</dbReference>
<comment type="caution">
    <text evidence="3">The sequence shown here is derived from an EMBL/GenBank/DDBJ whole genome shotgun (WGS) entry which is preliminary data.</text>
</comment>